<dbReference type="AlphaFoldDB" id="A0A6A6I7Q0"/>
<evidence type="ECO:0000313" key="6">
    <source>
        <dbReference type="Proteomes" id="UP000800094"/>
    </source>
</evidence>
<dbReference type="CDD" id="cd12148">
    <property type="entry name" value="fungal_TF_MHR"/>
    <property type="match status" value="1"/>
</dbReference>
<feature type="non-terminal residue" evidence="5">
    <location>
        <position position="595"/>
    </location>
</feature>
<dbReference type="SUPFAM" id="SSF57701">
    <property type="entry name" value="Zn2/Cys6 DNA-binding domain"/>
    <property type="match status" value="1"/>
</dbReference>
<evidence type="ECO:0000256" key="2">
    <source>
        <dbReference type="ARBA" id="ARBA00023242"/>
    </source>
</evidence>
<dbReference type="PANTHER" id="PTHR47785:SF5">
    <property type="entry name" value="ZN(II)2CYS6 TRANSCRIPTION FACTOR (EUROFUNG)"/>
    <property type="match status" value="1"/>
</dbReference>
<sequence length="595" mass="67690">MSASAPASRRRSATAKLARRKRTIIACQFCRLRKTRCDGIKPVCGFCQHHDAQCVWSTGAENAVGCESTPAEREILQRLDDIKALLHSPGRPPPQLAADQGSLDVSPSHDFAPASPATVSSRPSQLLSVCPSAPPYASTRCESILRWPVFHGVIEPSVAAIESFALEANLDSYSSHHAPFSPRARMAGPGVEEHLFVPLCRKFLAHVHPRNPILEGGQLIRYAKRAVENGLDWDGPSCLVLIACALACYTSPWERDAAGPSEWHDSLQDADVAAAEAYYLAAKKRIGLLGYSVTDIQCLFFASIYEKYALRPLQAWFYIQQASSRLQAHLKRQRRVSMLQAQHSEESLKYQLEQRVFWSIFKAENELLPELPFKSSGIEELARSDSMFPLPPTISTEREATEPPSPNELNSWQEERSWFFYLAEISLRRTINDTLWLLYRKGEQYWMTHIDSLEEQYEETERQISLWYSHLPHSIRFDPLDQPDNELAFYLQGRFYEWRHHIQRPFLYHALHRPETHALSPRILSYAQECVFACASGIVYFDRHHRHGGTWSVCRHTFAFALLILAVVAKSDRDLLPPPNWPSSIETAISTLLKW</sequence>
<evidence type="ECO:0000313" key="5">
    <source>
        <dbReference type="EMBL" id="KAF2246386.1"/>
    </source>
</evidence>
<dbReference type="PROSITE" id="PS50048">
    <property type="entry name" value="ZN2_CY6_FUNGAL_2"/>
    <property type="match status" value="1"/>
</dbReference>
<evidence type="ECO:0000256" key="3">
    <source>
        <dbReference type="SAM" id="MobiDB-lite"/>
    </source>
</evidence>
<dbReference type="GO" id="GO:0003677">
    <property type="term" value="F:DNA binding"/>
    <property type="evidence" value="ECO:0007669"/>
    <property type="project" value="InterPro"/>
</dbReference>
<evidence type="ECO:0000259" key="4">
    <source>
        <dbReference type="PROSITE" id="PS50048"/>
    </source>
</evidence>
<keyword evidence="1" id="KW-0479">Metal-binding</keyword>
<dbReference type="GeneID" id="54585485"/>
<accession>A0A6A6I7Q0</accession>
<dbReference type="InterPro" id="IPR036864">
    <property type="entry name" value="Zn2-C6_fun-type_DNA-bd_sf"/>
</dbReference>
<dbReference type="Pfam" id="PF00172">
    <property type="entry name" value="Zn_clus"/>
    <property type="match status" value="1"/>
</dbReference>
<reference evidence="5" key="1">
    <citation type="journal article" date="2020" name="Stud. Mycol.">
        <title>101 Dothideomycetes genomes: a test case for predicting lifestyles and emergence of pathogens.</title>
        <authorList>
            <person name="Haridas S."/>
            <person name="Albert R."/>
            <person name="Binder M."/>
            <person name="Bloem J."/>
            <person name="Labutti K."/>
            <person name="Salamov A."/>
            <person name="Andreopoulos B."/>
            <person name="Baker S."/>
            <person name="Barry K."/>
            <person name="Bills G."/>
            <person name="Bluhm B."/>
            <person name="Cannon C."/>
            <person name="Castanera R."/>
            <person name="Culley D."/>
            <person name="Daum C."/>
            <person name="Ezra D."/>
            <person name="Gonzalez J."/>
            <person name="Henrissat B."/>
            <person name="Kuo A."/>
            <person name="Liang C."/>
            <person name="Lipzen A."/>
            <person name="Lutzoni F."/>
            <person name="Magnuson J."/>
            <person name="Mondo S."/>
            <person name="Nolan M."/>
            <person name="Ohm R."/>
            <person name="Pangilinan J."/>
            <person name="Park H.-J."/>
            <person name="Ramirez L."/>
            <person name="Alfaro M."/>
            <person name="Sun H."/>
            <person name="Tritt A."/>
            <person name="Yoshinaga Y."/>
            <person name="Zwiers L.-H."/>
            <person name="Turgeon B."/>
            <person name="Goodwin S."/>
            <person name="Spatafora J."/>
            <person name="Crous P."/>
            <person name="Grigoriev I."/>
        </authorList>
    </citation>
    <scope>NUCLEOTIDE SEQUENCE</scope>
    <source>
        <strain evidence="5">CBS 122368</strain>
    </source>
</reference>
<dbReference type="GO" id="GO:0008270">
    <property type="term" value="F:zinc ion binding"/>
    <property type="evidence" value="ECO:0007669"/>
    <property type="project" value="InterPro"/>
</dbReference>
<dbReference type="Pfam" id="PF04082">
    <property type="entry name" value="Fungal_trans"/>
    <property type="match status" value="1"/>
</dbReference>
<feature type="domain" description="Zn(2)-C6 fungal-type" evidence="4">
    <location>
        <begin position="26"/>
        <end position="56"/>
    </location>
</feature>
<organism evidence="5 6">
    <name type="scientific">Trematosphaeria pertusa</name>
    <dbReference type="NCBI Taxonomy" id="390896"/>
    <lineage>
        <taxon>Eukaryota</taxon>
        <taxon>Fungi</taxon>
        <taxon>Dikarya</taxon>
        <taxon>Ascomycota</taxon>
        <taxon>Pezizomycotina</taxon>
        <taxon>Dothideomycetes</taxon>
        <taxon>Pleosporomycetidae</taxon>
        <taxon>Pleosporales</taxon>
        <taxon>Massarineae</taxon>
        <taxon>Trematosphaeriaceae</taxon>
        <taxon>Trematosphaeria</taxon>
    </lineage>
</organism>
<dbReference type="InterPro" id="IPR001138">
    <property type="entry name" value="Zn2Cys6_DnaBD"/>
</dbReference>
<dbReference type="RefSeq" id="XP_033681390.1">
    <property type="nucleotide sequence ID" value="XM_033832155.1"/>
</dbReference>
<keyword evidence="2" id="KW-0539">Nucleus</keyword>
<dbReference type="Gene3D" id="4.10.240.10">
    <property type="entry name" value="Zn(2)-C6 fungal-type DNA-binding domain"/>
    <property type="match status" value="1"/>
</dbReference>
<dbReference type="GO" id="GO:0000981">
    <property type="term" value="F:DNA-binding transcription factor activity, RNA polymerase II-specific"/>
    <property type="evidence" value="ECO:0007669"/>
    <property type="project" value="InterPro"/>
</dbReference>
<dbReference type="InterPro" id="IPR007219">
    <property type="entry name" value="XnlR_reg_dom"/>
</dbReference>
<protein>
    <recommendedName>
        <fullName evidence="4">Zn(2)-C6 fungal-type domain-containing protein</fullName>
    </recommendedName>
</protein>
<dbReference type="SMART" id="SM00066">
    <property type="entry name" value="GAL4"/>
    <property type="match status" value="1"/>
</dbReference>
<proteinExistence type="predicted"/>
<dbReference type="PROSITE" id="PS00463">
    <property type="entry name" value="ZN2_CY6_FUNGAL_1"/>
    <property type="match status" value="1"/>
</dbReference>
<keyword evidence="6" id="KW-1185">Reference proteome</keyword>
<dbReference type="CDD" id="cd00067">
    <property type="entry name" value="GAL4"/>
    <property type="match status" value="1"/>
</dbReference>
<dbReference type="Proteomes" id="UP000800094">
    <property type="component" value="Unassembled WGS sequence"/>
</dbReference>
<dbReference type="InterPro" id="IPR053181">
    <property type="entry name" value="EcdB-like_regulator"/>
</dbReference>
<evidence type="ECO:0000256" key="1">
    <source>
        <dbReference type="ARBA" id="ARBA00022723"/>
    </source>
</evidence>
<gene>
    <name evidence="5" type="ORF">BU26DRAFT_552431</name>
</gene>
<feature type="region of interest" description="Disordered" evidence="3">
    <location>
        <begin position="87"/>
        <end position="122"/>
    </location>
</feature>
<dbReference type="OrthoDB" id="4356994at2759"/>
<dbReference type="EMBL" id="ML987198">
    <property type="protein sequence ID" value="KAF2246386.1"/>
    <property type="molecule type" value="Genomic_DNA"/>
</dbReference>
<name>A0A6A6I7Q0_9PLEO</name>
<dbReference type="PANTHER" id="PTHR47785">
    <property type="entry name" value="ZN(II)2CYS6 TRANSCRIPTION FACTOR (EUROFUNG)-RELATED-RELATED"/>
    <property type="match status" value="1"/>
</dbReference>
<dbReference type="GO" id="GO:0006351">
    <property type="term" value="P:DNA-templated transcription"/>
    <property type="evidence" value="ECO:0007669"/>
    <property type="project" value="InterPro"/>
</dbReference>